<evidence type="ECO:0000259" key="10">
    <source>
        <dbReference type="PROSITE" id="PS50893"/>
    </source>
</evidence>
<comment type="similarity">
    <text evidence="2">Belongs to the ABC transporter superfamily.</text>
</comment>
<dbReference type="GO" id="GO:0005524">
    <property type="term" value="F:ATP binding"/>
    <property type="evidence" value="ECO:0007669"/>
    <property type="project" value="UniProtKB-KW"/>
</dbReference>
<feature type="region of interest" description="Disordered" evidence="9">
    <location>
        <begin position="1"/>
        <end position="20"/>
    </location>
</feature>
<dbReference type="Proteomes" id="UP001316189">
    <property type="component" value="Chromosome"/>
</dbReference>
<evidence type="ECO:0000256" key="5">
    <source>
        <dbReference type="ARBA" id="ARBA00022741"/>
    </source>
</evidence>
<evidence type="ECO:0000256" key="4">
    <source>
        <dbReference type="ARBA" id="ARBA00022475"/>
    </source>
</evidence>
<keyword evidence="6 11" id="KW-0067">ATP-binding</keyword>
<evidence type="ECO:0000256" key="3">
    <source>
        <dbReference type="ARBA" id="ARBA00022448"/>
    </source>
</evidence>
<accession>A0ABY5L2R3</accession>
<protein>
    <submittedName>
        <fullName evidence="11">Amino acid ABC transporter ATP-binding protein</fullName>
    </submittedName>
</protein>
<dbReference type="InterPro" id="IPR030679">
    <property type="entry name" value="ABC_ATPase_HisP-typ"/>
</dbReference>
<dbReference type="InterPro" id="IPR003593">
    <property type="entry name" value="AAA+_ATPase"/>
</dbReference>
<evidence type="ECO:0000313" key="11">
    <source>
        <dbReference type="EMBL" id="UUI74858.1"/>
    </source>
</evidence>
<dbReference type="PIRSF" id="PIRSF039085">
    <property type="entry name" value="ABC_ATPase_HisP"/>
    <property type="match status" value="1"/>
</dbReference>
<dbReference type="InterPro" id="IPR017871">
    <property type="entry name" value="ABC_transporter-like_CS"/>
</dbReference>
<dbReference type="PROSITE" id="PS50893">
    <property type="entry name" value="ABC_TRANSPORTER_2"/>
    <property type="match status" value="1"/>
</dbReference>
<evidence type="ECO:0000256" key="8">
    <source>
        <dbReference type="ARBA" id="ARBA00023136"/>
    </source>
</evidence>
<dbReference type="PANTHER" id="PTHR43166:SF9">
    <property type="entry name" value="GLUTAMATE_ASPARTATE IMPORT ATP-BINDING PROTEIN GLTL"/>
    <property type="match status" value="1"/>
</dbReference>
<keyword evidence="4" id="KW-1003">Cell membrane</keyword>
<evidence type="ECO:0000256" key="9">
    <source>
        <dbReference type="SAM" id="MobiDB-lite"/>
    </source>
</evidence>
<keyword evidence="8" id="KW-0472">Membrane</keyword>
<dbReference type="PANTHER" id="PTHR43166">
    <property type="entry name" value="AMINO ACID IMPORT ATP-BINDING PROTEIN"/>
    <property type="match status" value="1"/>
</dbReference>
<keyword evidence="12" id="KW-1185">Reference proteome</keyword>
<evidence type="ECO:0000256" key="6">
    <source>
        <dbReference type="ARBA" id="ARBA00022840"/>
    </source>
</evidence>
<dbReference type="InterPro" id="IPR050086">
    <property type="entry name" value="MetN_ABC_transporter-like"/>
</dbReference>
<dbReference type="Gene3D" id="3.40.50.300">
    <property type="entry name" value="P-loop containing nucleotide triphosphate hydrolases"/>
    <property type="match status" value="1"/>
</dbReference>
<dbReference type="InterPro" id="IPR027417">
    <property type="entry name" value="P-loop_NTPase"/>
</dbReference>
<comment type="subcellular location">
    <subcellularLocation>
        <location evidence="1">Cell membrane</location>
        <topology evidence="1">Peripheral membrane protein</topology>
    </subcellularLocation>
</comment>
<keyword evidence="5" id="KW-0547">Nucleotide-binding</keyword>
<feature type="domain" description="ABC transporter" evidence="10">
    <location>
        <begin position="27"/>
        <end position="261"/>
    </location>
</feature>
<keyword evidence="3" id="KW-0813">Transport</keyword>
<proteinExistence type="inferred from homology"/>
<dbReference type="SMART" id="SM00382">
    <property type="entry name" value="AAA"/>
    <property type="match status" value="1"/>
</dbReference>
<dbReference type="Pfam" id="PF00005">
    <property type="entry name" value="ABC_tran"/>
    <property type="match status" value="1"/>
</dbReference>
<dbReference type="RefSeq" id="WP_227570275.1">
    <property type="nucleotide sequence ID" value="NZ_CP101988.1"/>
</dbReference>
<dbReference type="InterPro" id="IPR003439">
    <property type="entry name" value="ABC_transporter-like_ATP-bd"/>
</dbReference>
<sequence length="267" mass="28911">MTGQPQAAETATTLPAPAPDGGASALLRVRGVRKAFGEHVVLDDLDLDVHAHQVVVLVGASGSGKSTLLRCVNLLEEVDDGVIEVEGRDVTDPRADADAVRARIGTVFQAYNLFPHLRVLDNVTLALRLVHRTPRADADARALAMLERVGLADKARAFPDQLSGGQQQRVAIARALVSQPALMLLDEVTSALDPELVGEVLDLLGELKDEGTTMLVATHEMAFARHVADEVVFLHEGRVHERGAPEQVLDDPREPRTQEFLRRFRGA</sequence>
<keyword evidence="7" id="KW-0029">Amino-acid transport</keyword>
<dbReference type="PROSITE" id="PS00211">
    <property type="entry name" value="ABC_TRANSPORTER_1"/>
    <property type="match status" value="1"/>
</dbReference>
<organism evidence="11 12">
    <name type="scientific">Cellulomonas chengniuliangii</name>
    <dbReference type="NCBI Taxonomy" id="2968084"/>
    <lineage>
        <taxon>Bacteria</taxon>
        <taxon>Bacillati</taxon>
        <taxon>Actinomycetota</taxon>
        <taxon>Actinomycetes</taxon>
        <taxon>Micrococcales</taxon>
        <taxon>Cellulomonadaceae</taxon>
        <taxon>Cellulomonas</taxon>
    </lineage>
</organism>
<evidence type="ECO:0000256" key="2">
    <source>
        <dbReference type="ARBA" id="ARBA00005417"/>
    </source>
</evidence>
<name>A0ABY5L2R3_9CELL</name>
<evidence type="ECO:0000256" key="1">
    <source>
        <dbReference type="ARBA" id="ARBA00004202"/>
    </source>
</evidence>
<gene>
    <name evidence="11" type="ORF">NP064_13885</name>
</gene>
<evidence type="ECO:0000313" key="12">
    <source>
        <dbReference type="Proteomes" id="UP001316189"/>
    </source>
</evidence>
<dbReference type="EMBL" id="CP101988">
    <property type="protein sequence ID" value="UUI74858.1"/>
    <property type="molecule type" value="Genomic_DNA"/>
</dbReference>
<evidence type="ECO:0000256" key="7">
    <source>
        <dbReference type="ARBA" id="ARBA00022970"/>
    </source>
</evidence>
<dbReference type="SUPFAM" id="SSF52540">
    <property type="entry name" value="P-loop containing nucleoside triphosphate hydrolases"/>
    <property type="match status" value="1"/>
</dbReference>
<reference evidence="11 12" key="1">
    <citation type="submission" date="2022-07" db="EMBL/GenBank/DDBJ databases">
        <title>Novel species in genus cellulomonas.</title>
        <authorList>
            <person name="Ye L."/>
        </authorList>
    </citation>
    <scope>NUCLEOTIDE SEQUENCE [LARGE SCALE GENOMIC DNA]</scope>
    <source>
        <strain evidence="12">zg-Y338</strain>
    </source>
</reference>